<keyword evidence="1" id="KW-1133">Transmembrane helix</keyword>
<gene>
    <name evidence="3" type="ORF">B5M47_01540</name>
</gene>
<evidence type="ECO:0000313" key="4">
    <source>
        <dbReference type="Proteomes" id="UP000192520"/>
    </source>
</evidence>
<dbReference type="PANTHER" id="PTHR37938:SF1">
    <property type="entry name" value="BLL0215 PROTEIN"/>
    <property type="match status" value="1"/>
</dbReference>
<keyword evidence="1" id="KW-0472">Membrane</keyword>
<dbReference type="EMBL" id="MZGJ01000006">
    <property type="protein sequence ID" value="OQX51220.1"/>
    <property type="molecule type" value="Genomic_DNA"/>
</dbReference>
<dbReference type="InterPro" id="IPR039519">
    <property type="entry name" value="YokE-like_PH"/>
</dbReference>
<sequence length="178" mass="20586">MADQSPKPLPIQFIAQNPNEQVYYLFRRNFVTNLPWMVLMFMLLIIPFVFLPYSEQFSFWTSLSEEMQFILLLLWILAVCGYGLMNLVRWYFEVFLVTDKRVLDIDMVGFLYRNVAEAQLKSIQDVSHTQGGVFQLLFNFGNVYIQTAGTVQNIEVKEVSNPGLVHDIVTDLASQIDG</sequence>
<dbReference type="Proteomes" id="UP000192520">
    <property type="component" value="Unassembled WGS sequence"/>
</dbReference>
<comment type="caution">
    <text evidence="3">The sequence shown here is derived from an EMBL/GenBank/DDBJ whole genome shotgun (WGS) entry which is preliminary data.</text>
</comment>
<accession>A0A1W9NYX9</accession>
<protein>
    <recommendedName>
        <fullName evidence="2">YokE-like PH domain-containing protein</fullName>
    </recommendedName>
</protein>
<name>A0A1W9NYX9_UNCC3</name>
<evidence type="ECO:0000313" key="3">
    <source>
        <dbReference type="EMBL" id="OQX51220.1"/>
    </source>
</evidence>
<feature type="domain" description="YokE-like PH" evidence="2">
    <location>
        <begin position="91"/>
        <end position="134"/>
    </location>
</feature>
<evidence type="ECO:0000256" key="1">
    <source>
        <dbReference type="SAM" id="Phobius"/>
    </source>
</evidence>
<evidence type="ECO:0000259" key="2">
    <source>
        <dbReference type="Pfam" id="PF14470"/>
    </source>
</evidence>
<dbReference type="STRING" id="1968527.B5M47_01540"/>
<dbReference type="AlphaFoldDB" id="A0A1W9NYX9"/>
<feature type="transmembrane region" description="Helical" evidence="1">
    <location>
        <begin position="70"/>
        <end position="92"/>
    </location>
</feature>
<dbReference type="Pfam" id="PF14470">
    <property type="entry name" value="bPH_3"/>
    <property type="match status" value="1"/>
</dbReference>
<keyword evidence="1" id="KW-0812">Transmembrane</keyword>
<feature type="transmembrane region" description="Helical" evidence="1">
    <location>
        <begin position="30"/>
        <end position="50"/>
    </location>
</feature>
<proteinExistence type="predicted"/>
<organism evidence="3 4">
    <name type="scientific">candidate division CPR3 bacterium 4484_211</name>
    <dbReference type="NCBI Taxonomy" id="1968527"/>
    <lineage>
        <taxon>Bacteria</taxon>
        <taxon>Bacteria division CPR3</taxon>
    </lineage>
</organism>
<reference evidence="4" key="1">
    <citation type="submission" date="2017-03" db="EMBL/GenBank/DDBJ databases">
        <title>Novel pathways for hydrocarbon cycling and metabolic interdependencies in hydrothermal sediment communities.</title>
        <authorList>
            <person name="Dombrowski N."/>
            <person name="Seitz K."/>
            <person name="Teske A."/>
            <person name="Baker B."/>
        </authorList>
    </citation>
    <scope>NUCLEOTIDE SEQUENCE [LARGE SCALE GENOMIC DNA]</scope>
</reference>
<dbReference type="PANTHER" id="PTHR37938">
    <property type="entry name" value="BLL0215 PROTEIN"/>
    <property type="match status" value="1"/>
</dbReference>